<dbReference type="InterPro" id="IPR029016">
    <property type="entry name" value="GAF-like_dom_sf"/>
</dbReference>
<dbReference type="Proteomes" id="UP000317171">
    <property type="component" value="Chromosome"/>
</dbReference>
<dbReference type="SUPFAM" id="SSF55781">
    <property type="entry name" value="GAF domain-like"/>
    <property type="match status" value="1"/>
</dbReference>
<dbReference type="InterPro" id="IPR002197">
    <property type="entry name" value="HTH_Fis"/>
</dbReference>
<dbReference type="SUPFAM" id="SSF46689">
    <property type="entry name" value="Homeodomain-like"/>
    <property type="match status" value="1"/>
</dbReference>
<dbReference type="InterPro" id="IPR003018">
    <property type="entry name" value="GAF"/>
</dbReference>
<dbReference type="PROSITE" id="PS00676">
    <property type="entry name" value="SIGMA54_INTERACT_2"/>
    <property type="match status" value="1"/>
</dbReference>
<accession>A0A517RNF2</accession>
<evidence type="ECO:0000256" key="3">
    <source>
        <dbReference type="ARBA" id="ARBA00023015"/>
    </source>
</evidence>
<dbReference type="InterPro" id="IPR025943">
    <property type="entry name" value="Sigma_54_int_dom_ATP-bd_2"/>
</dbReference>
<dbReference type="FunFam" id="3.40.50.300:FF:000006">
    <property type="entry name" value="DNA-binding transcriptional regulator NtrC"/>
    <property type="match status" value="1"/>
</dbReference>
<dbReference type="PRINTS" id="PR01590">
    <property type="entry name" value="HTHFIS"/>
</dbReference>
<dbReference type="Pfam" id="PF02954">
    <property type="entry name" value="HTH_8"/>
    <property type="match status" value="1"/>
</dbReference>
<keyword evidence="5" id="KW-0804">Transcription</keyword>
<organism evidence="8 9">
    <name type="scientific">Gimesia alba</name>
    <dbReference type="NCBI Taxonomy" id="2527973"/>
    <lineage>
        <taxon>Bacteria</taxon>
        <taxon>Pseudomonadati</taxon>
        <taxon>Planctomycetota</taxon>
        <taxon>Planctomycetia</taxon>
        <taxon>Planctomycetales</taxon>
        <taxon>Planctomycetaceae</taxon>
        <taxon>Gimesia</taxon>
    </lineage>
</organism>
<feature type="coiled-coil region" evidence="6">
    <location>
        <begin position="322"/>
        <end position="349"/>
    </location>
</feature>
<evidence type="ECO:0000313" key="9">
    <source>
        <dbReference type="Proteomes" id="UP000317171"/>
    </source>
</evidence>
<feature type="domain" description="Sigma-54 factor interaction" evidence="7">
    <location>
        <begin position="349"/>
        <end position="578"/>
    </location>
</feature>
<evidence type="ECO:0000256" key="2">
    <source>
        <dbReference type="ARBA" id="ARBA00022840"/>
    </source>
</evidence>
<dbReference type="Pfam" id="PF00158">
    <property type="entry name" value="Sigma54_activat"/>
    <property type="match status" value="1"/>
</dbReference>
<dbReference type="PROSITE" id="PS50045">
    <property type="entry name" value="SIGMA54_INTERACT_4"/>
    <property type="match status" value="1"/>
</dbReference>
<dbReference type="SMART" id="SM00382">
    <property type="entry name" value="AAA"/>
    <property type="match status" value="1"/>
</dbReference>
<evidence type="ECO:0000256" key="4">
    <source>
        <dbReference type="ARBA" id="ARBA00023125"/>
    </source>
</evidence>
<dbReference type="InterPro" id="IPR003593">
    <property type="entry name" value="AAA+_ATPase"/>
</dbReference>
<keyword evidence="3" id="KW-0805">Transcription regulation</keyword>
<dbReference type="InterPro" id="IPR025662">
    <property type="entry name" value="Sigma_54_int_dom_ATP-bd_1"/>
</dbReference>
<evidence type="ECO:0000256" key="6">
    <source>
        <dbReference type="SAM" id="Coils"/>
    </source>
</evidence>
<dbReference type="InterPro" id="IPR058031">
    <property type="entry name" value="AAA_lid_NorR"/>
</dbReference>
<reference evidence="8 9" key="1">
    <citation type="submission" date="2019-02" db="EMBL/GenBank/DDBJ databases">
        <title>Deep-cultivation of Planctomycetes and their phenomic and genomic characterization uncovers novel biology.</title>
        <authorList>
            <person name="Wiegand S."/>
            <person name="Jogler M."/>
            <person name="Boedeker C."/>
            <person name="Pinto D."/>
            <person name="Vollmers J."/>
            <person name="Rivas-Marin E."/>
            <person name="Kohn T."/>
            <person name="Peeters S.H."/>
            <person name="Heuer A."/>
            <person name="Rast P."/>
            <person name="Oberbeckmann S."/>
            <person name="Bunk B."/>
            <person name="Jeske O."/>
            <person name="Meyerdierks A."/>
            <person name="Storesund J.E."/>
            <person name="Kallscheuer N."/>
            <person name="Luecker S."/>
            <person name="Lage O.M."/>
            <person name="Pohl T."/>
            <person name="Merkel B.J."/>
            <person name="Hornburger P."/>
            <person name="Mueller R.-W."/>
            <person name="Bruemmer F."/>
            <person name="Labrenz M."/>
            <person name="Spormann A.M."/>
            <person name="Op den Camp H."/>
            <person name="Overmann J."/>
            <person name="Amann R."/>
            <person name="Jetten M.S.M."/>
            <person name="Mascher T."/>
            <person name="Medema M.H."/>
            <person name="Devos D.P."/>
            <person name="Kaster A.-K."/>
            <person name="Ovreas L."/>
            <person name="Rohde M."/>
            <person name="Galperin M.Y."/>
            <person name="Jogler C."/>
        </authorList>
    </citation>
    <scope>NUCLEOTIDE SEQUENCE [LARGE SCALE GENOMIC DNA]</scope>
    <source>
        <strain evidence="8 9">Pan241w</strain>
    </source>
</reference>
<dbReference type="Gene3D" id="1.10.8.60">
    <property type="match status" value="1"/>
</dbReference>
<protein>
    <submittedName>
        <fullName evidence="8">Nitrogen fixation protein VnfA</fullName>
    </submittedName>
</protein>
<dbReference type="PANTHER" id="PTHR32071:SF57">
    <property type="entry name" value="C4-DICARBOXYLATE TRANSPORT TRANSCRIPTIONAL REGULATORY PROTEIN DCTD"/>
    <property type="match status" value="1"/>
</dbReference>
<evidence type="ECO:0000256" key="1">
    <source>
        <dbReference type="ARBA" id="ARBA00022741"/>
    </source>
</evidence>
<dbReference type="SMART" id="SM00065">
    <property type="entry name" value="GAF"/>
    <property type="match status" value="1"/>
</dbReference>
<sequence length="667" mass="73921">MSKTETVEWLEWKRLPLFSRYDSEASLVQMCDRLLEEATRQKSGSDFIRQFLPQLATELSCQWCTLIERTPEWETLFEFGRNAAGGFPGALCGEALDRDAAGLCADEKRADWYFMAAPLGETCPGTVLLVGGRDLTVDTLSDAVIAARVLGYALSVVEQREKNLRRVNRLETTLHIASSFSSARETQPLLELIAKEATRLLDSERSSIFIWDQEHKQVVACPALGVEGNTLRLPDDVGIVGDVIHSGETIRVDDAYNDERFDPSVDKSSGFKTHNLLCVPLKNNAGELIGAFEVMNKEKGKSDFDDDDAQSLAELGVQAATALENTRELEQLSRSRDQMTEQAKEKVQIIGKSSAIAALRSTIERLAGTDLPVLILGESGTGKEVVSQSLHYQGPRANTPFIAVNCAALPETLLESELFGHEKGAFTDAHETRAGKFELAEGGTLFLDEIGDMTLGGQAKLLRVLEQKVITRVGGSESIPINVRVVAATNAKLADAVRDKKFREDLYYRLSVVTLELPPLRDRPEDVILLAEFFLAQFCAQANRRVLKISAEAKKRLQAHLWPGNVRELRNLMERVAFLCAGDRVEVEDLAFILSPARDSVVDMSADLSLKEASRRFQQEYIRRTIKRVGGNMSETAKCLGLHRSNLYRKMGQLGMHEANEGADDED</sequence>
<dbReference type="KEGG" id="gaz:Pan241w_55230"/>
<dbReference type="InterPro" id="IPR025944">
    <property type="entry name" value="Sigma_54_int_dom_CS"/>
</dbReference>
<dbReference type="Pfam" id="PF25601">
    <property type="entry name" value="AAA_lid_14"/>
    <property type="match status" value="1"/>
</dbReference>
<proteinExistence type="predicted"/>
<dbReference type="GO" id="GO:0006355">
    <property type="term" value="P:regulation of DNA-templated transcription"/>
    <property type="evidence" value="ECO:0007669"/>
    <property type="project" value="InterPro"/>
</dbReference>
<dbReference type="SUPFAM" id="SSF52540">
    <property type="entry name" value="P-loop containing nucleoside triphosphate hydrolases"/>
    <property type="match status" value="1"/>
</dbReference>
<keyword evidence="1" id="KW-0547">Nucleotide-binding</keyword>
<dbReference type="GO" id="GO:0043565">
    <property type="term" value="F:sequence-specific DNA binding"/>
    <property type="evidence" value="ECO:0007669"/>
    <property type="project" value="InterPro"/>
</dbReference>
<gene>
    <name evidence="8" type="primary">vnfA_1</name>
    <name evidence="8" type="ORF">Pan241w_55230</name>
</gene>
<dbReference type="Gene3D" id="1.10.10.60">
    <property type="entry name" value="Homeodomain-like"/>
    <property type="match status" value="1"/>
</dbReference>
<dbReference type="CDD" id="cd00009">
    <property type="entry name" value="AAA"/>
    <property type="match status" value="1"/>
</dbReference>
<keyword evidence="6" id="KW-0175">Coiled coil</keyword>
<keyword evidence="9" id="KW-1185">Reference proteome</keyword>
<dbReference type="EMBL" id="CP036269">
    <property type="protein sequence ID" value="QDT45403.1"/>
    <property type="molecule type" value="Genomic_DNA"/>
</dbReference>
<dbReference type="InterPro" id="IPR002078">
    <property type="entry name" value="Sigma_54_int"/>
</dbReference>
<name>A0A517RNF2_9PLAN</name>
<dbReference type="PROSITE" id="PS00675">
    <property type="entry name" value="SIGMA54_INTERACT_1"/>
    <property type="match status" value="1"/>
</dbReference>
<dbReference type="InterPro" id="IPR009057">
    <property type="entry name" value="Homeodomain-like_sf"/>
</dbReference>
<dbReference type="PROSITE" id="PS00688">
    <property type="entry name" value="SIGMA54_INTERACT_3"/>
    <property type="match status" value="1"/>
</dbReference>
<evidence type="ECO:0000256" key="5">
    <source>
        <dbReference type="ARBA" id="ARBA00023163"/>
    </source>
</evidence>
<dbReference type="PANTHER" id="PTHR32071">
    <property type="entry name" value="TRANSCRIPTIONAL REGULATORY PROTEIN"/>
    <property type="match status" value="1"/>
</dbReference>
<dbReference type="Pfam" id="PF01590">
    <property type="entry name" value="GAF"/>
    <property type="match status" value="1"/>
</dbReference>
<evidence type="ECO:0000313" key="8">
    <source>
        <dbReference type="EMBL" id="QDT45403.1"/>
    </source>
</evidence>
<dbReference type="GO" id="GO:0005524">
    <property type="term" value="F:ATP binding"/>
    <property type="evidence" value="ECO:0007669"/>
    <property type="project" value="UniProtKB-KW"/>
</dbReference>
<dbReference type="RefSeq" id="WP_232107283.1">
    <property type="nucleotide sequence ID" value="NZ_CP036269.1"/>
</dbReference>
<evidence type="ECO:0000259" key="7">
    <source>
        <dbReference type="PROSITE" id="PS50045"/>
    </source>
</evidence>
<keyword evidence="2" id="KW-0067">ATP-binding</keyword>
<keyword evidence="4" id="KW-0238">DNA-binding</keyword>
<dbReference type="Gene3D" id="3.40.50.300">
    <property type="entry name" value="P-loop containing nucleotide triphosphate hydrolases"/>
    <property type="match status" value="1"/>
</dbReference>
<dbReference type="AlphaFoldDB" id="A0A517RNF2"/>
<dbReference type="InterPro" id="IPR027417">
    <property type="entry name" value="P-loop_NTPase"/>
</dbReference>
<dbReference type="Gene3D" id="3.30.450.40">
    <property type="match status" value="1"/>
</dbReference>